<feature type="transmembrane region" description="Helical" evidence="1">
    <location>
        <begin position="12"/>
        <end position="31"/>
    </location>
</feature>
<keyword evidence="3" id="KW-1185">Reference proteome</keyword>
<sequence>MNTKRHELDGLGGWLILVFFGLFVSLLRIPATLLTTHGRLLLDGTLAQLIDPQGAAYHPLWLPLIIFEVAGNLFILALVVATLVLLFARSRYAPAIAIALYACNVGVIVADIGACQLIPALAEQPVDVDSLKDLGRALIAALIWIPYFLVSKRVRVTFTRYWPALPGRKAPAVIPPLPPVAPEAAP</sequence>
<dbReference type="AlphaFoldDB" id="A0A0Q9ZWW4"/>
<dbReference type="Pfam" id="PF10754">
    <property type="entry name" value="DUF2569"/>
    <property type="match status" value="1"/>
</dbReference>
<protein>
    <recommendedName>
        <fullName evidence="4">DUF2569 domain-containing protein</fullName>
    </recommendedName>
</protein>
<proteinExistence type="predicted"/>
<keyword evidence="1" id="KW-1133">Transmembrane helix</keyword>
<evidence type="ECO:0008006" key="4">
    <source>
        <dbReference type="Google" id="ProtNLM"/>
    </source>
</evidence>
<dbReference type="STRING" id="676599.ARC20_16835"/>
<keyword evidence="1" id="KW-0812">Transmembrane</keyword>
<comment type="caution">
    <text evidence="2">The sequence shown here is derived from an EMBL/GenBank/DDBJ whole genome shotgun (WGS) entry which is preliminary data.</text>
</comment>
<evidence type="ECO:0000313" key="2">
    <source>
        <dbReference type="EMBL" id="KRG37343.1"/>
    </source>
</evidence>
<reference evidence="2 3" key="1">
    <citation type="submission" date="2015-10" db="EMBL/GenBank/DDBJ databases">
        <title>Genome sequencing and analysis of members of genus Stenotrophomonas.</title>
        <authorList>
            <person name="Patil P.P."/>
            <person name="Midha S."/>
            <person name="Patil P.B."/>
        </authorList>
    </citation>
    <scope>NUCLEOTIDE SEQUENCE [LARGE SCALE GENOMIC DNA]</scope>
    <source>
        <strain evidence="2 3">JCM 16536</strain>
    </source>
</reference>
<dbReference type="Proteomes" id="UP000051802">
    <property type="component" value="Unassembled WGS sequence"/>
</dbReference>
<organism evidence="2 3">
    <name type="scientific">Stenotrophomonas panacihumi</name>
    <dbReference type="NCBI Taxonomy" id="676599"/>
    <lineage>
        <taxon>Bacteria</taxon>
        <taxon>Pseudomonadati</taxon>
        <taxon>Pseudomonadota</taxon>
        <taxon>Gammaproteobacteria</taxon>
        <taxon>Lysobacterales</taxon>
        <taxon>Lysobacteraceae</taxon>
        <taxon>Stenotrophomonas</taxon>
    </lineage>
</organism>
<keyword evidence="1" id="KW-0472">Membrane</keyword>
<gene>
    <name evidence="2" type="ORF">ARC20_16835</name>
</gene>
<dbReference type="RefSeq" id="WP_057649379.1">
    <property type="nucleotide sequence ID" value="NZ_LLXU01000137.1"/>
</dbReference>
<accession>A0A0Q9ZWW4</accession>
<feature type="transmembrane region" description="Helical" evidence="1">
    <location>
        <begin position="134"/>
        <end position="150"/>
    </location>
</feature>
<dbReference type="EMBL" id="LLXU01000137">
    <property type="protein sequence ID" value="KRG37343.1"/>
    <property type="molecule type" value="Genomic_DNA"/>
</dbReference>
<evidence type="ECO:0000313" key="3">
    <source>
        <dbReference type="Proteomes" id="UP000051802"/>
    </source>
</evidence>
<dbReference type="OrthoDB" id="9155572at2"/>
<feature type="transmembrane region" description="Helical" evidence="1">
    <location>
        <begin position="60"/>
        <end position="86"/>
    </location>
</feature>
<dbReference type="InterPro" id="IPR019690">
    <property type="entry name" value="DUF2569"/>
</dbReference>
<feature type="transmembrane region" description="Helical" evidence="1">
    <location>
        <begin position="98"/>
        <end position="122"/>
    </location>
</feature>
<name>A0A0Q9ZWW4_9GAMM</name>
<evidence type="ECO:0000256" key="1">
    <source>
        <dbReference type="SAM" id="Phobius"/>
    </source>
</evidence>